<protein>
    <submittedName>
        <fullName evidence="2">Salicylate esterase</fullName>
    </submittedName>
</protein>
<feature type="domain" description="AB hydrolase-1" evidence="1">
    <location>
        <begin position="5"/>
        <end position="237"/>
    </location>
</feature>
<dbReference type="GO" id="GO:0080030">
    <property type="term" value="F:methyl indole-3-acetate esterase activity"/>
    <property type="evidence" value="ECO:0007669"/>
    <property type="project" value="TreeGrafter"/>
</dbReference>
<dbReference type="InterPro" id="IPR029058">
    <property type="entry name" value="AB_hydrolase_fold"/>
</dbReference>
<dbReference type="Gene3D" id="3.40.50.1820">
    <property type="entry name" value="alpha/beta hydrolase"/>
    <property type="match status" value="1"/>
</dbReference>
<accession>A0A161KFP8</accession>
<dbReference type="AlphaFoldDB" id="A0A161KFP8"/>
<dbReference type="GO" id="GO:0080032">
    <property type="term" value="F:methyl jasmonate esterase activity"/>
    <property type="evidence" value="ECO:0007669"/>
    <property type="project" value="TreeGrafter"/>
</dbReference>
<dbReference type="PANTHER" id="PTHR10992:SF1086">
    <property type="entry name" value="AB HYDROLASE-1 DOMAIN-CONTAINING PROTEIN"/>
    <property type="match status" value="1"/>
</dbReference>
<name>A0A161KFP8_9ZZZZ</name>
<gene>
    <name evidence="2" type="ORF">MGWOODY_Clf2487</name>
</gene>
<proteinExistence type="predicted"/>
<reference evidence="2" key="1">
    <citation type="submission" date="2015-10" db="EMBL/GenBank/DDBJ databases">
        <authorList>
            <person name="Gilbert D.G."/>
        </authorList>
    </citation>
    <scope>NUCLEOTIDE SEQUENCE</scope>
</reference>
<dbReference type="Pfam" id="PF12697">
    <property type="entry name" value="Abhydrolase_6"/>
    <property type="match status" value="1"/>
</dbReference>
<dbReference type="InterPro" id="IPR045889">
    <property type="entry name" value="MES/HNL"/>
</dbReference>
<dbReference type="PANTHER" id="PTHR10992">
    <property type="entry name" value="METHYLESTERASE FAMILY MEMBER"/>
    <property type="match status" value="1"/>
</dbReference>
<dbReference type="InterPro" id="IPR000073">
    <property type="entry name" value="AB_hydrolase_1"/>
</dbReference>
<evidence type="ECO:0000313" key="2">
    <source>
        <dbReference type="EMBL" id="CUV02517.1"/>
    </source>
</evidence>
<evidence type="ECO:0000259" key="1">
    <source>
        <dbReference type="Pfam" id="PF12697"/>
    </source>
</evidence>
<dbReference type="EMBL" id="FAXA01000270">
    <property type="protein sequence ID" value="CUV02517.1"/>
    <property type="molecule type" value="Genomic_DNA"/>
</dbReference>
<dbReference type="SUPFAM" id="SSF53474">
    <property type="entry name" value="alpha/beta-Hydrolases"/>
    <property type="match status" value="1"/>
</dbReference>
<sequence length="245" mass="26404">MTTYVLVHGAWHGGWCWKKTAPLLRDAGAEVFAPTLTGMGERAHLNGRIDPSEITLDVHIQDIVHMMRYEGLEDVVLVGHAYAGMVITGVAEVCPERIAHMVYVNGVIPADGESMADQLVPVRGEEFAAWVRDQIENGDGFLPAPASVEEVGRRWGITDPEDLAWVGANVTPQPAAAMASPVHIANPKAAQIPKNFVGGGESGFDTVAERARQAGWGVYPVDSGHDTMITHARELADILLKVGRE</sequence>
<organism evidence="2">
    <name type="scientific">hydrothermal vent metagenome</name>
    <dbReference type="NCBI Taxonomy" id="652676"/>
    <lineage>
        <taxon>unclassified sequences</taxon>
        <taxon>metagenomes</taxon>
        <taxon>ecological metagenomes</taxon>
    </lineage>
</organism>